<comment type="similarity">
    <text evidence="1">Belongs to the cytochrome P450 family.</text>
</comment>
<keyword evidence="3" id="KW-0812">Transmembrane</keyword>
<dbReference type="GO" id="GO:0020037">
    <property type="term" value="F:heme binding"/>
    <property type="evidence" value="ECO:0007669"/>
    <property type="project" value="InterPro"/>
</dbReference>
<accession>A0A9W9N420</accession>
<dbReference type="GeneID" id="83178770"/>
<dbReference type="FunFam" id="1.10.630.10:FF:000051">
    <property type="entry name" value="Cytochrome P450 monooxygenase (Fum15)"/>
    <property type="match status" value="1"/>
</dbReference>
<gene>
    <name evidence="4" type="ORF">N7498_004407</name>
</gene>
<keyword evidence="3" id="KW-1133">Transmembrane helix</keyword>
<dbReference type="GO" id="GO:0016705">
    <property type="term" value="F:oxidoreductase activity, acting on paired donors, with incorporation or reduction of molecular oxygen"/>
    <property type="evidence" value="ECO:0007669"/>
    <property type="project" value="InterPro"/>
</dbReference>
<dbReference type="Proteomes" id="UP001150904">
    <property type="component" value="Unassembled WGS sequence"/>
</dbReference>
<evidence type="ECO:0000313" key="5">
    <source>
        <dbReference type="Proteomes" id="UP001150904"/>
    </source>
</evidence>
<comment type="caution">
    <text evidence="4">The sequence shown here is derived from an EMBL/GenBank/DDBJ whole genome shotgun (WGS) entry which is preliminary data.</text>
</comment>
<dbReference type="GO" id="GO:0004497">
    <property type="term" value="F:monooxygenase activity"/>
    <property type="evidence" value="ECO:0007669"/>
    <property type="project" value="InterPro"/>
</dbReference>
<proteinExistence type="inferred from homology"/>
<evidence type="ECO:0000256" key="2">
    <source>
        <dbReference type="PIRSR" id="PIRSR602401-1"/>
    </source>
</evidence>
<dbReference type="AlphaFoldDB" id="A0A9W9N420"/>
<organism evidence="4 5">
    <name type="scientific">Penicillium cinerascens</name>
    <dbReference type="NCBI Taxonomy" id="70096"/>
    <lineage>
        <taxon>Eukaryota</taxon>
        <taxon>Fungi</taxon>
        <taxon>Dikarya</taxon>
        <taxon>Ascomycota</taxon>
        <taxon>Pezizomycotina</taxon>
        <taxon>Eurotiomycetes</taxon>
        <taxon>Eurotiomycetidae</taxon>
        <taxon>Eurotiales</taxon>
        <taxon>Aspergillaceae</taxon>
        <taxon>Penicillium</taxon>
    </lineage>
</organism>
<evidence type="ECO:0008006" key="6">
    <source>
        <dbReference type="Google" id="ProtNLM"/>
    </source>
</evidence>
<keyword evidence="5" id="KW-1185">Reference proteome</keyword>
<dbReference type="GO" id="GO:0043386">
    <property type="term" value="P:mycotoxin biosynthetic process"/>
    <property type="evidence" value="ECO:0007669"/>
    <property type="project" value="UniProtKB-ARBA"/>
</dbReference>
<evidence type="ECO:0000256" key="1">
    <source>
        <dbReference type="ARBA" id="ARBA00010617"/>
    </source>
</evidence>
<reference evidence="4" key="2">
    <citation type="journal article" date="2023" name="IMA Fungus">
        <title>Comparative genomic study of the Penicillium genus elucidates a diverse pangenome and 15 lateral gene transfer events.</title>
        <authorList>
            <person name="Petersen C."/>
            <person name="Sorensen T."/>
            <person name="Nielsen M.R."/>
            <person name="Sondergaard T.E."/>
            <person name="Sorensen J.L."/>
            <person name="Fitzpatrick D.A."/>
            <person name="Frisvad J.C."/>
            <person name="Nielsen K.L."/>
        </authorList>
    </citation>
    <scope>NUCLEOTIDE SEQUENCE</scope>
    <source>
        <strain evidence="4">IBT 15544</strain>
    </source>
</reference>
<dbReference type="Pfam" id="PF00067">
    <property type="entry name" value="p450"/>
    <property type="match status" value="1"/>
</dbReference>
<dbReference type="OrthoDB" id="1470350at2759"/>
<dbReference type="PANTHER" id="PTHR24305:SF166">
    <property type="entry name" value="CYTOCHROME P450 12A4, MITOCHONDRIAL-RELATED"/>
    <property type="match status" value="1"/>
</dbReference>
<dbReference type="PANTHER" id="PTHR24305">
    <property type="entry name" value="CYTOCHROME P450"/>
    <property type="match status" value="1"/>
</dbReference>
<keyword evidence="2" id="KW-0479">Metal-binding</keyword>
<dbReference type="SUPFAM" id="SSF48264">
    <property type="entry name" value="Cytochrome P450"/>
    <property type="match status" value="1"/>
</dbReference>
<keyword evidence="2" id="KW-0349">Heme</keyword>
<dbReference type="EMBL" id="JAPQKR010000008">
    <property type="protein sequence ID" value="KAJ5212761.1"/>
    <property type="molecule type" value="Genomic_DNA"/>
</dbReference>
<evidence type="ECO:0000313" key="4">
    <source>
        <dbReference type="EMBL" id="KAJ5212761.1"/>
    </source>
</evidence>
<dbReference type="InterPro" id="IPR002401">
    <property type="entry name" value="Cyt_P450_E_grp-I"/>
</dbReference>
<keyword evidence="2" id="KW-0408">Iron</keyword>
<keyword evidence="3" id="KW-0472">Membrane</keyword>
<dbReference type="GO" id="GO:0005506">
    <property type="term" value="F:iron ion binding"/>
    <property type="evidence" value="ECO:0007669"/>
    <property type="project" value="InterPro"/>
</dbReference>
<feature type="transmembrane region" description="Helical" evidence="3">
    <location>
        <begin position="34"/>
        <end position="57"/>
    </location>
</feature>
<dbReference type="Gene3D" id="1.10.630.10">
    <property type="entry name" value="Cytochrome P450"/>
    <property type="match status" value="1"/>
</dbReference>
<dbReference type="InterPro" id="IPR036396">
    <property type="entry name" value="Cyt_P450_sf"/>
</dbReference>
<comment type="cofactor">
    <cofactor evidence="2">
        <name>heme</name>
        <dbReference type="ChEBI" id="CHEBI:30413"/>
    </cofactor>
</comment>
<feature type="binding site" description="axial binding residue" evidence="2">
    <location>
        <position position="493"/>
    </location>
    <ligand>
        <name>heme</name>
        <dbReference type="ChEBI" id="CHEBI:30413"/>
    </ligand>
    <ligandPart>
        <name>Fe</name>
        <dbReference type="ChEBI" id="CHEBI:18248"/>
    </ligandPart>
</feature>
<dbReference type="PRINTS" id="PR00385">
    <property type="entry name" value="P450"/>
</dbReference>
<dbReference type="InterPro" id="IPR001128">
    <property type="entry name" value="Cyt_P450"/>
</dbReference>
<dbReference type="RefSeq" id="XP_058310931.1">
    <property type="nucleotide sequence ID" value="XM_058451469.1"/>
</dbReference>
<sequence>MAIGDSLPVLLAFSVVEAYFLQRTVFADEAFRTVVLGALGMNFVLKGFYSLIIWPLFMNPLRHLPTIPGLMNHAKIIFDSPRGRMPLHWMKTIPNDGLIHMRDTISQSYLIATNHQALLDIMSTNTYDFEKPWRARNFLARILGFGLILSEGPAHRKQRKALTPAFNIKNIRAMYSLMWDKTNQLLVELEKELKLNPMEGTNPDEGYGKLEMGVWGSRLTLDIIGPAAMGRDFRSLQNSDNKVAESFLNILEPTTEKMAFLAMNFTLPQWIAQRVPWHLNKVVANETGFLRNLCTDIVLEKRQFLADSKASAKDLEADILGTMMLGGDFSDTELVDQMLTFLAAGHETTAAALTWACYLMALHPEYQERLRAEIREKIPSAESPITYSDLESLPLLNGVCHEVLRLYPTVPATIRESIRDTMVAGKRVPKGTRIILCPYAINRCPLFWGDNGEEFYPERWIDTDKNGNKVPNKNGGASTNFAEITFLHGQRACIGKDFARAELRCAVAGVVGRFAIEMQDPKQEIHIAGAVTTKPVEGMHLKMRRVEGW</sequence>
<dbReference type="CDD" id="cd11069">
    <property type="entry name" value="CYP_FUM15-like"/>
    <property type="match status" value="1"/>
</dbReference>
<evidence type="ECO:0000256" key="3">
    <source>
        <dbReference type="SAM" id="Phobius"/>
    </source>
</evidence>
<name>A0A9W9N420_9EURO</name>
<dbReference type="InterPro" id="IPR050121">
    <property type="entry name" value="Cytochrome_P450_monoxygenase"/>
</dbReference>
<protein>
    <recommendedName>
        <fullName evidence="6">Cytochrome P450</fullName>
    </recommendedName>
</protein>
<reference evidence="4" key="1">
    <citation type="submission" date="2022-12" db="EMBL/GenBank/DDBJ databases">
        <authorList>
            <person name="Petersen C."/>
        </authorList>
    </citation>
    <scope>NUCLEOTIDE SEQUENCE</scope>
    <source>
        <strain evidence="4">IBT 15544</strain>
    </source>
</reference>
<dbReference type="PRINTS" id="PR00463">
    <property type="entry name" value="EP450I"/>
</dbReference>